<dbReference type="AlphaFoldDB" id="A0A369J6X9"/>
<feature type="region of interest" description="Disordered" evidence="1">
    <location>
        <begin position="95"/>
        <end position="136"/>
    </location>
</feature>
<evidence type="ECO:0000313" key="3">
    <source>
        <dbReference type="Proteomes" id="UP000076154"/>
    </source>
</evidence>
<reference evidence="2" key="1">
    <citation type="submission" date="2018-04" db="EMBL/GenBank/DDBJ databases">
        <title>Whole genome sequencing of Hypsizygus marmoreus.</title>
        <authorList>
            <person name="Choi I.-G."/>
            <person name="Min B."/>
            <person name="Kim J.-G."/>
            <person name="Kim S."/>
            <person name="Oh Y.-L."/>
            <person name="Kong W.-S."/>
            <person name="Park H."/>
            <person name="Jeong J."/>
            <person name="Song E.-S."/>
        </authorList>
    </citation>
    <scope>NUCLEOTIDE SEQUENCE [LARGE SCALE GENOMIC DNA]</scope>
    <source>
        <strain evidence="2">51987-8</strain>
    </source>
</reference>
<protein>
    <submittedName>
        <fullName evidence="2">Uncharacterized protein</fullName>
    </submittedName>
</protein>
<dbReference type="Proteomes" id="UP000076154">
    <property type="component" value="Unassembled WGS sequence"/>
</dbReference>
<dbReference type="InParanoid" id="A0A369J6X9"/>
<comment type="caution">
    <text evidence="2">The sequence shown here is derived from an EMBL/GenBank/DDBJ whole genome shotgun (WGS) entry which is preliminary data.</text>
</comment>
<organism evidence="2 3">
    <name type="scientific">Hypsizygus marmoreus</name>
    <name type="common">White beech mushroom</name>
    <name type="synonym">Agaricus marmoreus</name>
    <dbReference type="NCBI Taxonomy" id="39966"/>
    <lineage>
        <taxon>Eukaryota</taxon>
        <taxon>Fungi</taxon>
        <taxon>Dikarya</taxon>
        <taxon>Basidiomycota</taxon>
        <taxon>Agaricomycotina</taxon>
        <taxon>Agaricomycetes</taxon>
        <taxon>Agaricomycetidae</taxon>
        <taxon>Agaricales</taxon>
        <taxon>Tricholomatineae</taxon>
        <taxon>Lyophyllaceae</taxon>
        <taxon>Hypsizygus</taxon>
    </lineage>
</organism>
<sequence length="157" mass="17388">MNSSYEQKRTFNSISIHPARRLLSRPLPHPAECVGFATSPAVNSTGIPAYHPICHACTAVPLPILTTFRPLSQRHAPKHPTLSFRLLLKTRRCIGSSSKRSKASNTSEVRRSTQKRKAAGAEEDQKTAPATKRWAQDRWECKKNACSSARSQQPGSI</sequence>
<dbReference type="EMBL" id="LUEZ02000107">
    <property type="protein sequence ID" value="RDB17821.1"/>
    <property type="molecule type" value="Genomic_DNA"/>
</dbReference>
<keyword evidence="3" id="KW-1185">Reference proteome</keyword>
<evidence type="ECO:0000313" key="2">
    <source>
        <dbReference type="EMBL" id="RDB17821.1"/>
    </source>
</evidence>
<name>A0A369J6X9_HYPMA</name>
<evidence type="ECO:0000256" key="1">
    <source>
        <dbReference type="SAM" id="MobiDB-lite"/>
    </source>
</evidence>
<gene>
    <name evidence="2" type="ORF">Hypma_000809</name>
</gene>
<accession>A0A369J6X9</accession>
<proteinExistence type="predicted"/>